<accession>A0A149UWS0</accession>
<dbReference type="Proteomes" id="UP000075312">
    <property type="component" value="Unassembled WGS sequence"/>
</dbReference>
<dbReference type="PATRIC" id="fig|178900.6.peg.2202"/>
<feature type="region of interest" description="Disordered" evidence="1">
    <location>
        <begin position="629"/>
        <end position="658"/>
    </location>
</feature>
<dbReference type="AlphaFoldDB" id="A0A149UWS0"/>
<dbReference type="EMBL" id="LHZY01000009">
    <property type="protein sequence ID" value="KXV72193.1"/>
    <property type="molecule type" value="Genomic_DNA"/>
</dbReference>
<organism evidence="2 3">
    <name type="scientific">Acetobacter cerevisiae</name>
    <dbReference type="NCBI Taxonomy" id="178900"/>
    <lineage>
        <taxon>Bacteria</taxon>
        <taxon>Pseudomonadati</taxon>
        <taxon>Pseudomonadota</taxon>
        <taxon>Alphaproteobacteria</taxon>
        <taxon>Acetobacterales</taxon>
        <taxon>Acetobacteraceae</taxon>
        <taxon>Acetobacter</taxon>
    </lineage>
</organism>
<reference evidence="2 3" key="1">
    <citation type="submission" date="2015-06" db="EMBL/GenBank/DDBJ databases">
        <title>Improved classification and identification of acetic acid bacteria using matrix-assisted laser desorption/ionization time-of-flight mass spectrometry; Gluconobacter nephelii and Gluconobacter uchimurae are later heterotypic synonyms of Gluconobacter japonicus and Gluconobacter oxydans, respectively.</title>
        <authorList>
            <person name="Li L."/>
            <person name="Cleenwerck I."/>
            <person name="De Vuyst L."/>
            <person name="Vandamme P."/>
        </authorList>
    </citation>
    <scope>NUCLEOTIDE SEQUENCE [LARGE SCALE GENOMIC DNA]</scope>
    <source>
        <strain evidence="2 3">LMG 1608</strain>
    </source>
</reference>
<evidence type="ECO:0000313" key="2">
    <source>
        <dbReference type="EMBL" id="KXV72193.1"/>
    </source>
</evidence>
<feature type="region of interest" description="Disordered" evidence="1">
    <location>
        <begin position="790"/>
        <end position="809"/>
    </location>
</feature>
<comment type="caution">
    <text evidence="2">The sequence shown here is derived from an EMBL/GenBank/DDBJ whole genome shotgun (WGS) entry which is preliminary data.</text>
</comment>
<name>A0A149UWS0_9PROT</name>
<sequence>MPTLTINGRDVEVGDEFLHLSPEQQNATVDEIAHSMGVHPAQADAPQTGAPGVVNGTGRAFATGVPILGGLADKLDAATNATLAPALNGLFSDKDQLHGDWSDRYRQALAAQNGADQGFATAHPVLNTGGQIAGSLAAAAALRGRARGGAGLLARAGISAAQNAALGGLDSYTRGGNPWEGITLGAGMGAGAGAISHFGRSDVLGSIVRHLAGVGLGALGGAAGAEMEGTDPLAAAMTGAATGAAGEAVGAAAKPVAAGARALEENAGANLTDRAFNARDVATQKVAQILANEGLNSGSLSEKLSQMGPRATLMDVSPTAAQAAGAIGAEPGRGQSVLRDFVQNRENASGGRVADMLTQAIGPRGDGDALVSALDNERRQAAGPLYESALATPVQDSDALRDIMRTDAFASALPTAERLAKNEGRSLYSSDANGNRQIDPSKMTLRDLHYVQRAMQDHISEVRPGLGIKDNELSRSIAGVRQNLLGQMDEMSPDYQQARKIYAGASRVRDAYDDGFKAFDSSTGENHLTNDMMERKLAGFESQSERQAYLLGARQRVSNIMGASRNNRQRAYTLFGVGNDNPDFENQQKLATLLSYVRPAANQEAAQGAIQDDMRQRLGYSIAAPEAEPITPESVHGPDNPLVDAHGNALEPESEEGQAEIARRIAHAETEQQAAADLLAEQKQAALQFSGPDRARGQAAADALLNGLKTERQFGATTNAVAGNSETARRLQGRQLIAASEVNLPSSVPTTVTRVASSLANAVVGSAMRRRADAINYEMARLLAGSDTRLAAPSGPAKSGSKATLPPDPVAAALLRNPGVRERVDTKNSIAQALLTAAITQANMNGSR</sequence>
<evidence type="ECO:0000313" key="3">
    <source>
        <dbReference type="Proteomes" id="UP000075312"/>
    </source>
</evidence>
<gene>
    <name evidence="2" type="ORF">AD952_05625</name>
</gene>
<dbReference type="RefSeq" id="WP_062141776.1">
    <property type="nucleotide sequence ID" value="NZ_LHZY01000009.1"/>
</dbReference>
<evidence type="ECO:0000256" key="1">
    <source>
        <dbReference type="SAM" id="MobiDB-lite"/>
    </source>
</evidence>
<proteinExistence type="predicted"/>
<protein>
    <submittedName>
        <fullName evidence="2">Uncharacterized protein</fullName>
    </submittedName>
</protein>